<keyword evidence="4" id="KW-1185">Reference proteome</keyword>
<proteinExistence type="predicted"/>
<dbReference type="Proteomes" id="UP001501020">
    <property type="component" value="Unassembled WGS sequence"/>
</dbReference>
<evidence type="ECO:0000313" key="4">
    <source>
        <dbReference type="Proteomes" id="UP001501020"/>
    </source>
</evidence>
<name>A0ABN2YGV5_9ACTN</name>
<dbReference type="InterPro" id="IPR006862">
    <property type="entry name" value="Thio_Ohase/aa_AcTrfase"/>
</dbReference>
<dbReference type="RefSeq" id="WP_344263235.1">
    <property type="nucleotide sequence ID" value="NZ_BAAAMR010000010.1"/>
</dbReference>
<comment type="caution">
    <text evidence="3">The sequence shown here is derived from an EMBL/GenBank/DDBJ whole genome shotgun (WGS) entry which is preliminary data.</text>
</comment>
<feature type="region of interest" description="Disordered" evidence="1">
    <location>
        <begin position="133"/>
        <end position="168"/>
    </location>
</feature>
<feature type="domain" description="Acyl-CoA thioester hydrolase/bile acid-CoA amino acid N-acetyltransferase" evidence="2">
    <location>
        <begin position="60"/>
        <end position="138"/>
    </location>
</feature>
<dbReference type="PANTHER" id="PTHR10824:SF4">
    <property type="entry name" value="ACYL-COENZYME A THIOESTERASE 1-LIKE"/>
    <property type="match status" value="1"/>
</dbReference>
<dbReference type="InterPro" id="IPR042490">
    <property type="entry name" value="Thio_Ohase/BAAT_N"/>
</dbReference>
<dbReference type="EMBL" id="BAAAMR010000010">
    <property type="protein sequence ID" value="GAA2127041.1"/>
    <property type="molecule type" value="Genomic_DNA"/>
</dbReference>
<protein>
    <recommendedName>
        <fullName evidence="2">Acyl-CoA thioester hydrolase/bile acid-CoA amino acid N-acetyltransferase domain-containing protein</fullName>
    </recommendedName>
</protein>
<dbReference type="PANTHER" id="PTHR10824">
    <property type="entry name" value="ACYL-COENZYME A THIOESTERASE-RELATED"/>
    <property type="match status" value="1"/>
</dbReference>
<accession>A0ABN2YGV5</accession>
<dbReference type="Gene3D" id="2.60.40.2240">
    <property type="entry name" value="Acyl-CoA thioester hydrolase/BAAT N-terminal domain"/>
    <property type="match status" value="1"/>
</dbReference>
<evidence type="ECO:0000256" key="1">
    <source>
        <dbReference type="SAM" id="MobiDB-lite"/>
    </source>
</evidence>
<sequence>MLRIGSLVLGVSGLRCAAAFWPRTLAALILVSVGALSGCGGHQHGFHAVISVDAPTALVDQPVHIKVTGLPPGSKVTVSAEAADFRRQSWHGQVTFETDAHGIVDLDRAVPISGTYHRADGMGLFWSMEPPPDTATRSAFSRAFPPTRPATRSRSALPSASTRSRNKP</sequence>
<reference evidence="3 4" key="1">
    <citation type="journal article" date="2019" name="Int. J. Syst. Evol. Microbiol.">
        <title>The Global Catalogue of Microorganisms (GCM) 10K type strain sequencing project: providing services to taxonomists for standard genome sequencing and annotation.</title>
        <authorList>
            <consortium name="The Broad Institute Genomics Platform"/>
            <consortium name="The Broad Institute Genome Sequencing Center for Infectious Disease"/>
            <person name="Wu L."/>
            <person name="Ma J."/>
        </authorList>
    </citation>
    <scope>NUCLEOTIDE SEQUENCE [LARGE SCALE GENOMIC DNA]</scope>
    <source>
        <strain evidence="3 4">JCM 13850</strain>
    </source>
</reference>
<evidence type="ECO:0000313" key="3">
    <source>
        <dbReference type="EMBL" id="GAA2127041.1"/>
    </source>
</evidence>
<gene>
    <name evidence="3" type="ORF">GCM10009727_16540</name>
</gene>
<evidence type="ECO:0000259" key="2">
    <source>
        <dbReference type="Pfam" id="PF04775"/>
    </source>
</evidence>
<dbReference type="Pfam" id="PF04775">
    <property type="entry name" value="Bile_Hydr_Trans"/>
    <property type="match status" value="1"/>
</dbReference>
<organism evidence="3 4">
    <name type="scientific">Actinomadura napierensis</name>
    <dbReference type="NCBI Taxonomy" id="267854"/>
    <lineage>
        <taxon>Bacteria</taxon>
        <taxon>Bacillati</taxon>
        <taxon>Actinomycetota</taxon>
        <taxon>Actinomycetes</taxon>
        <taxon>Streptosporangiales</taxon>
        <taxon>Thermomonosporaceae</taxon>
        <taxon>Actinomadura</taxon>
    </lineage>
</organism>
<feature type="compositionally biased region" description="Polar residues" evidence="1">
    <location>
        <begin position="150"/>
        <end position="168"/>
    </location>
</feature>